<feature type="domain" description="NAD-dependent epimerase/dehydratase" evidence="2">
    <location>
        <begin position="3"/>
        <end position="216"/>
    </location>
</feature>
<dbReference type="InterPro" id="IPR013549">
    <property type="entry name" value="DUF1731"/>
</dbReference>
<dbReference type="Pfam" id="PF01370">
    <property type="entry name" value="Epimerase"/>
    <property type="match status" value="1"/>
</dbReference>
<name>A0A417YJT1_9BACI</name>
<evidence type="ECO:0000256" key="1">
    <source>
        <dbReference type="ARBA" id="ARBA00009353"/>
    </source>
</evidence>
<gene>
    <name evidence="4" type="ORF">D1B31_20770</name>
</gene>
<comment type="caution">
    <text evidence="4">The sequence shown here is derived from an EMBL/GenBank/DDBJ whole genome shotgun (WGS) entry which is preliminary data.</text>
</comment>
<feature type="domain" description="DUF1731" evidence="3">
    <location>
        <begin position="251"/>
        <end position="297"/>
    </location>
</feature>
<dbReference type="OrthoDB" id="9801773at2"/>
<keyword evidence="5" id="KW-1185">Reference proteome</keyword>
<dbReference type="RefSeq" id="WP_118924052.1">
    <property type="nucleotide sequence ID" value="NZ_QWEG01000017.1"/>
</dbReference>
<dbReference type="InterPro" id="IPR010099">
    <property type="entry name" value="SDR39U1"/>
</dbReference>
<dbReference type="InterPro" id="IPR036291">
    <property type="entry name" value="NAD(P)-bd_dom_sf"/>
</dbReference>
<protein>
    <submittedName>
        <fullName evidence="4">TIGR01777 family protein</fullName>
    </submittedName>
</protein>
<evidence type="ECO:0000259" key="2">
    <source>
        <dbReference type="Pfam" id="PF01370"/>
    </source>
</evidence>
<accession>A0A417YJT1</accession>
<organism evidence="4 5">
    <name type="scientific">Neobacillus notoginsengisoli</name>
    <dbReference type="NCBI Taxonomy" id="1578198"/>
    <lineage>
        <taxon>Bacteria</taxon>
        <taxon>Bacillati</taxon>
        <taxon>Bacillota</taxon>
        <taxon>Bacilli</taxon>
        <taxon>Bacillales</taxon>
        <taxon>Bacillaceae</taxon>
        <taxon>Neobacillus</taxon>
    </lineage>
</organism>
<proteinExistence type="inferred from homology"/>
<sequence>MRIAIAGGSGFLGNALTDFFLEAGHDVFILTRRKKKSVRNGVTYIQWLEDGSEPERELEGIDAFINLAGESLNSGRWTEERKERLLMSRLVAAEEAVRIMKSMSVKPAVHIAASAVGFYGTSNEKTFTEENEHGSDFLASLVRMWEEVSAKTEAMGIRTVFCRFGIILDQTEGALPRMALPYKLFAGGTVGSGRQWVSWIHKEDAVGGVAFAIENSGLNGPINFTAPNPAKMNEFGLAIGKALGRPHWLPVPGVALKLLLGEMSVLVLKGQRVVPAKLLQAGYRFRHPELSAALENIFKN</sequence>
<dbReference type="PANTHER" id="PTHR11092">
    <property type="entry name" value="SUGAR NUCLEOTIDE EPIMERASE RELATED"/>
    <property type="match status" value="1"/>
</dbReference>
<reference evidence="4 5" key="1">
    <citation type="journal article" date="2017" name="Int. J. Syst. Evol. Microbiol.">
        <title>Bacillus notoginsengisoli sp. nov., a novel bacterium isolated from the rhizosphere of Panax notoginseng.</title>
        <authorList>
            <person name="Zhang M.Y."/>
            <person name="Cheng J."/>
            <person name="Cai Y."/>
            <person name="Zhang T.Y."/>
            <person name="Wu Y.Y."/>
            <person name="Manikprabhu D."/>
            <person name="Li W.J."/>
            <person name="Zhang Y.X."/>
        </authorList>
    </citation>
    <scope>NUCLEOTIDE SEQUENCE [LARGE SCALE GENOMIC DNA]</scope>
    <source>
        <strain evidence="4 5">JCM 30743</strain>
    </source>
</reference>
<dbReference type="InterPro" id="IPR001509">
    <property type="entry name" value="Epimerase_deHydtase"/>
</dbReference>
<dbReference type="AlphaFoldDB" id="A0A417YJT1"/>
<dbReference type="NCBIfam" id="TIGR01777">
    <property type="entry name" value="yfcH"/>
    <property type="match status" value="1"/>
</dbReference>
<dbReference type="CDD" id="cd05242">
    <property type="entry name" value="SDR_a8"/>
    <property type="match status" value="1"/>
</dbReference>
<dbReference type="Proteomes" id="UP000284416">
    <property type="component" value="Unassembled WGS sequence"/>
</dbReference>
<evidence type="ECO:0000313" key="5">
    <source>
        <dbReference type="Proteomes" id="UP000284416"/>
    </source>
</evidence>
<dbReference type="PANTHER" id="PTHR11092:SF0">
    <property type="entry name" value="EPIMERASE FAMILY PROTEIN SDR39U1"/>
    <property type="match status" value="1"/>
</dbReference>
<dbReference type="SUPFAM" id="SSF51735">
    <property type="entry name" value="NAD(P)-binding Rossmann-fold domains"/>
    <property type="match status" value="1"/>
</dbReference>
<dbReference type="EMBL" id="QWEG01000017">
    <property type="protein sequence ID" value="RHW33351.1"/>
    <property type="molecule type" value="Genomic_DNA"/>
</dbReference>
<dbReference type="Gene3D" id="3.40.50.720">
    <property type="entry name" value="NAD(P)-binding Rossmann-like Domain"/>
    <property type="match status" value="1"/>
</dbReference>
<evidence type="ECO:0000313" key="4">
    <source>
        <dbReference type="EMBL" id="RHW33351.1"/>
    </source>
</evidence>
<comment type="similarity">
    <text evidence="1">Belongs to the NAD(P)-dependent epimerase/dehydratase family. SDR39U1 subfamily.</text>
</comment>
<evidence type="ECO:0000259" key="3">
    <source>
        <dbReference type="Pfam" id="PF08338"/>
    </source>
</evidence>
<dbReference type="Pfam" id="PF08338">
    <property type="entry name" value="DUF1731"/>
    <property type="match status" value="1"/>
</dbReference>